<dbReference type="EMBL" id="MRZV01000938">
    <property type="protein sequence ID" value="PIK42391.1"/>
    <property type="molecule type" value="Genomic_DNA"/>
</dbReference>
<dbReference type="GO" id="GO:0015293">
    <property type="term" value="F:symporter activity"/>
    <property type="evidence" value="ECO:0007669"/>
    <property type="project" value="UniProtKB-KW"/>
</dbReference>
<feature type="transmembrane region" description="Helical" evidence="7">
    <location>
        <begin position="168"/>
        <end position="191"/>
    </location>
</feature>
<dbReference type="PANTHER" id="PTHR10361:SF65">
    <property type="entry name" value="ILEAL SODIUM_BILE ACID COTRANSPORTER"/>
    <property type="match status" value="1"/>
</dbReference>
<feature type="transmembrane region" description="Helical" evidence="7">
    <location>
        <begin position="224"/>
        <end position="247"/>
    </location>
</feature>
<dbReference type="Gene3D" id="1.20.1530.20">
    <property type="match status" value="1"/>
</dbReference>
<dbReference type="Proteomes" id="UP000230750">
    <property type="component" value="Unassembled WGS sequence"/>
</dbReference>
<dbReference type="AlphaFoldDB" id="A0A2G8K314"/>
<sequence>MLAIFTIATTKCIFGEFAYSFSPPNLPILIPGVNRSIELSMTGITEDVLVLVESTNPQSVRILGDSSFALKKVNDVADNPTSNTSVTVSVSSVYVGISDIRFDIKTRDIFSESPYQVDNYTVTASIGTETLKLISTYILLVWLIISYVTMGTKITWSAIKPKLYRPHGILIGIACQFIIMPGLSFLLAKAMNLDPTAAVGIVIEGSCPGGWLSNVFTALLDCDLVLSLTMTFCSTILALGFMPLNMFIYSTPFTKGDESLKTPFLDIFTQLSSLVIPVFVGILITYKFPKFGNKLSKLIKPFATIIIIISLGLGIPANWYVLQSPFSIWIASALLPLIGGLLGLIIAKITCLPNRSAVTVSFETGAQNSFLAISMATLSYPQPASALIGRPPLLVAFITMIEGTIVVVIYLLMTKYPGKPNGGEEKESYLIKKTSNLKQLNHAQVGGAVGNHVAIQTNYEDIQRAGTAHLNQAYSKSIASISGRYHYNDHSMLGVINGGFEKHYV</sequence>
<feature type="transmembrane region" description="Helical" evidence="7">
    <location>
        <begin position="267"/>
        <end position="286"/>
    </location>
</feature>
<keyword evidence="5 7" id="KW-1133">Transmembrane helix</keyword>
<dbReference type="STRING" id="307972.A0A2G8K314"/>
<proteinExistence type="inferred from homology"/>
<dbReference type="PANTHER" id="PTHR10361">
    <property type="entry name" value="SODIUM-BILE ACID COTRANSPORTER"/>
    <property type="match status" value="1"/>
</dbReference>
<keyword evidence="4" id="KW-0813">Transport</keyword>
<keyword evidence="3 7" id="KW-0812">Transmembrane</keyword>
<evidence type="ECO:0000313" key="9">
    <source>
        <dbReference type="Proteomes" id="UP000230750"/>
    </source>
</evidence>
<dbReference type="InterPro" id="IPR002657">
    <property type="entry name" value="BilAc:Na_symport/Acr3"/>
</dbReference>
<organism evidence="8 9">
    <name type="scientific">Stichopus japonicus</name>
    <name type="common">Sea cucumber</name>
    <dbReference type="NCBI Taxonomy" id="307972"/>
    <lineage>
        <taxon>Eukaryota</taxon>
        <taxon>Metazoa</taxon>
        <taxon>Echinodermata</taxon>
        <taxon>Eleutherozoa</taxon>
        <taxon>Echinozoa</taxon>
        <taxon>Holothuroidea</taxon>
        <taxon>Aspidochirotacea</taxon>
        <taxon>Aspidochirotida</taxon>
        <taxon>Stichopodidae</taxon>
        <taxon>Apostichopus</taxon>
    </lineage>
</organism>
<comment type="similarity">
    <text evidence="2">Belongs to the bile acid:sodium symporter (BASS) (TC 2.A.28) family.</text>
</comment>
<feature type="transmembrane region" description="Helical" evidence="7">
    <location>
        <begin position="197"/>
        <end position="217"/>
    </location>
</feature>
<gene>
    <name evidence="8" type="ORF">BSL78_20753</name>
</gene>
<accession>A0A2G8K314</accession>
<feature type="transmembrane region" description="Helical" evidence="7">
    <location>
        <begin position="326"/>
        <end position="346"/>
    </location>
</feature>
<evidence type="ECO:0000313" key="8">
    <source>
        <dbReference type="EMBL" id="PIK42391.1"/>
    </source>
</evidence>
<comment type="caution">
    <text evidence="8">The sequence shown here is derived from an EMBL/GenBank/DDBJ whole genome shotgun (WGS) entry which is preliminary data.</text>
</comment>
<evidence type="ECO:0000256" key="3">
    <source>
        <dbReference type="ARBA" id="ARBA00022692"/>
    </source>
</evidence>
<keyword evidence="9" id="KW-1185">Reference proteome</keyword>
<keyword evidence="4" id="KW-0769">Symport</keyword>
<dbReference type="InterPro" id="IPR004710">
    <property type="entry name" value="Bilac:Na_transpt"/>
</dbReference>
<feature type="transmembrane region" description="Helical" evidence="7">
    <location>
        <begin position="134"/>
        <end position="156"/>
    </location>
</feature>
<evidence type="ECO:0000256" key="7">
    <source>
        <dbReference type="SAM" id="Phobius"/>
    </source>
</evidence>
<reference evidence="8 9" key="1">
    <citation type="journal article" date="2017" name="PLoS Biol.">
        <title>The sea cucumber genome provides insights into morphological evolution and visceral regeneration.</title>
        <authorList>
            <person name="Zhang X."/>
            <person name="Sun L."/>
            <person name="Yuan J."/>
            <person name="Sun Y."/>
            <person name="Gao Y."/>
            <person name="Zhang L."/>
            <person name="Li S."/>
            <person name="Dai H."/>
            <person name="Hamel J.F."/>
            <person name="Liu C."/>
            <person name="Yu Y."/>
            <person name="Liu S."/>
            <person name="Lin W."/>
            <person name="Guo K."/>
            <person name="Jin S."/>
            <person name="Xu P."/>
            <person name="Storey K.B."/>
            <person name="Huan P."/>
            <person name="Zhang T."/>
            <person name="Zhou Y."/>
            <person name="Zhang J."/>
            <person name="Lin C."/>
            <person name="Li X."/>
            <person name="Xing L."/>
            <person name="Huo D."/>
            <person name="Sun M."/>
            <person name="Wang L."/>
            <person name="Mercier A."/>
            <person name="Li F."/>
            <person name="Yang H."/>
            <person name="Xiang J."/>
        </authorList>
    </citation>
    <scope>NUCLEOTIDE SEQUENCE [LARGE SCALE GENOMIC DNA]</scope>
    <source>
        <strain evidence="8">Shaxun</strain>
        <tissue evidence="8">Muscle</tissue>
    </source>
</reference>
<comment type="subcellular location">
    <subcellularLocation>
        <location evidence="1">Membrane</location>
        <topology evidence="1">Multi-pass membrane protein</topology>
    </subcellularLocation>
</comment>
<keyword evidence="6 7" id="KW-0472">Membrane</keyword>
<dbReference type="OrthoDB" id="203097at2759"/>
<dbReference type="GO" id="GO:0016020">
    <property type="term" value="C:membrane"/>
    <property type="evidence" value="ECO:0007669"/>
    <property type="project" value="UniProtKB-SubCell"/>
</dbReference>
<feature type="transmembrane region" description="Helical" evidence="7">
    <location>
        <begin position="392"/>
        <end position="412"/>
    </location>
</feature>
<feature type="transmembrane region" description="Helical" evidence="7">
    <location>
        <begin position="358"/>
        <end position="380"/>
    </location>
</feature>
<dbReference type="InterPro" id="IPR038770">
    <property type="entry name" value="Na+/solute_symporter_sf"/>
</dbReference>
<name>A0A2G8K314_STIJA</name>
<protein>
    <submittedName>
        <fullName evidence="8">Putative ileal sodium/bile acid cotransporter-like</fullName>
    </submittedName>
</protein>
<evidence type="ECO:0000256" key="5">
    <source>
        <dbReference type="ARBA" id="ARBA00022989"/>
    </source>
</evidence>
<evidence type="ECO:0000256" key="1">
    <source>
        <dbReference type="ARBA" id="ARBA00004141"/>
    </source>
</evidence>
<evidence type="ECO:0000256" key="6">
    <source>
        <dbReference type="ARBA" id="ARBA00023136"/>
    </source>
</evidence>
<evidence type="ECO:0000256" key="2">
    <source>
        <dbReference type="ARBA" id="ARBA00006528"/>
    </source>
</evidence>
<dbReference type="Pfam" id="PF01758">
    <property type="entry name" value="SBF"/>
    <property type="match status" value="1"/>
</dbReference>
<evidence type="ECO:0000256" key="4">
    <source>
        <dbReference type="ARBA" id="ARBA00022847"/>
    </source>
</evidence>
<feature type="transmembrane region" description="Helical" evidence="7">
    <location>
        <begin position="298"/>
        <end position="320"/>
    </location>
</feature>